<keyword evidence="2" id="KW-0547">Nucleotide-binding</keyword>
<keyword evidence="2" id="KW-0378">Hydrolase</keyword>
<dbReference type="EMBL" id="KZ399863">
    <property type="protein sequence ID" value="PIO54223.1"/>
    <property type="molecule type" value="Genomic_DNA"/>
</dbReference>
<dbReference type="OrthoDB" id="416741at2759"/>
<feature type="domain" description="Helicase C-terminal" evidence="1">
    <location>
        <begin position="1"/>
        <end position="72"/>
    </location>
</feature>
<protein>
    <submittedName>
        <fullName evidence="2">Helicase protein</fullName>
    </submittedName>
</protein>
<dbReference type="InterPro" id="IPR001650">
    <property type="entry name" value="Helicase_C-like"/>
</dbReference>
<keyword evidence="3" id="KW-1185">Reference proteome</keyword>
<dbReference type="InterPro" id="IPR051363">
    <property type="entry name" value="RLR_Helicase"/>
</dbReference>
<sequence>FREGETRVLVATSVADEGLDVAKCNLVIKYNYATNEIAHVQRRGRGRAENSRSILITQNLKLVEQEEKNVLK</sequence>
<dbReference type="PANTHER" id="PTHR14074">
    <property type="entry name" value="HELICASE WITH DEATH DOMAIN-RELATED"/>
    <property type="match status" value="1"/>
</dbReference>
<organism evidence="2 3">
    <name type="scientific">Teladorsagia circumcincta</name>
    <name type="common">Brown stomach worm</name>
    <name type="synonym">Ostertagia circumcincta</name>
    <dbReference type="NCBI Taxonomy" id="45464"/>
    <lineage>
        <taxon>Eukaryota</taxon>
        <taxon>Metazoa</taxon>
        <taxon>Ecdysozoa</taxon>
        <taxon>Nematoda</taxon>
        <taxon>Chromadorea</taxon>
        <taxon>Rhabditida</taxon>
        <taxon>Rhabditina</taxon>
        <taxon>Rhabditomorpha</taxon>
        <taxon>Strongyloidea</taxon>
        <taxon>Trichostrongylidae</taxon>
        <taxon>Teladorsagia</taxon>
    </lineage>
</organism>
<dbReference type="Proteomes" id="UP000230423">
    <property type="component" value="Unassembled WGS sequence"/>
</dbReference>
<name>A0A2G9T8C5_TELCI</name>
<keyword evidence="2" id="KW-0067">ATP-binding</keyword>
<dbReference type="Gene3D" id="3.40.50.300">
    <property type="entry name" value="P-loop containing nucleotide triphosphate hydrolases"/>
    <property type="match status" value="1"/>
</dbReference>
<dbReference type="InterPro" id="IPR027417">
    <property type="entry name" value="P-loop_NTPase"/>
</dbReference>
<feature type="non-terminal residue" evidence="2">
    <location>
        <position position="72"/>
    </location>
</feature>
<dbReference type="GO" id="GO:0005737">
    <property type="term" value="C:cytoplasm"/>
    <property type="evidence" value="ECO:0007669"/>
    <property type="project" value="TreeGrafter"/>
</dbReference>
<evidence type="ECO:0000313" key="3">
    <source>
        <dbReference type="Proteomes" id="UP000230423"/>
    </source>
</evidence>
<dbReference type="SUPFAM" id="SSF52540">
    <property type="entry name" value="P-loop containing nucleoside triphosphate hydrolases"/>
    <property type="match status" value="1"/>
</dbReference>
<dbReference type="GO" id="GO:0004386">
    <property type="term" value="F:helicase activity"/>
    <property type="evidence" value="ECO:0007669"/>
    <property type="project" value="UniProtKB-KW"/>
</dbReference>
<dbReference type="AlphaFoldDB" id="A0A2G9T8C5"/>
<gene>
    <name evidence="2" type="ORF">TELCIR_24419</name>
</gene>
<proteinExistence type="predicted"/>
<evidence type="ECO:0000313" key="2">
    <source>
        <dbReference type="EMBL" id="PIO54223.1"/>
    </source>
</evidence>
<evidence type="ECO:0000259" key="1">
    <source>
        <dbReference type="PROSITE" id="PS51194"/>
    </source>
</evidence>
<keyword evidence="2" id="KW-0347">Helicase</keyword>
<accession>A0A2G9T8C5</accession>
<dbReference type="PROSITE" id="PS51194">
    <property type="entry name" value="HELICASE_CTER"/>
    <property type="match status" value="1"/>
</dbReference>
<dbReference type="Pfam" id="PF00271">
    <property type="entry name" value="Helicase_C"/>
    <property type="match status" value="1"/>
</dbReference>
<reference evidence="2 3" key="1">
    <citation type="submission" date="2015-09" db="EMBL/GenBank/DDBJ databases">
        <title>Draft genome of the parasitic nematode Teladorsagia circumcincta isolate WARC Sus (inbred).</title>
        <authorList>
            <person name="Mitreva M."/>
        </authorList>
    </citation>
    <scope>NUCLEOTIDE SEQUENCE [LARGE SCALE GENOMIC DNA]</scope>
    <source>
        <strain evidence="2 3">S</strain>
    </source>
</reference>
<feature type="non-terminal residue" evidence="2">
    <location>
        <position position="1"/>
    </location>
</feature>
<dbReference type="PANTHER" id="PTHR14074:SF29">
    <property type="entry name" value="DICER-RELATED HELICASE"/>
    <property type="match status" value="1"/>
</dbReference>